<dbReference type="AlphaFoldDB" id="A0A316ZG57"/>
<feature type="compositionally biased region" description="Acidic residues" evidence="1">
    <location>
        <begin position="151"/>
        <end position="164"/>
    </location>
</feature>
<keyword evidence="3" id="KW-1185">Reference proteome</keyword>
<feature type="compositionally biased region" description="Low complexity" evidence="1">
    <location>
        <begin position="112"/>
        <end position="147"/>
    </location>
</feature>
<reference evidence="2 3" key="1">
    <citation type="journal article" date="2018" name="Mol. Biol. Evol.">
        <title>Broad Genomic Sampling Reveals a Smut Pathogenic Ancestry of the Fungal Clade Ustilaginomycotina.</title>
        <authorList>
            <person name="Kijpornyongpan T."/>
            <person name="Mondo S.J."/>
            <person name="Barry K."/>
            <person name="Sandor L."/>
            <person name="Lee J."/>
            <person name="Lipzen A."/>
            <person name="Pangilinan J."/>
            <person name="LaButti K."/>
            <person name="Hainaut M."/>
            <person name="Henrissat B."/>
            <person name="Grigoriev I.V."/>
            <person name="Spatafora J.W."/>
            <person name="Aime M.C."/>
        </authorList>
    </citation>
    <scope>NUCLEOTIDE SEQUENCE [LARGE SCALE GENOMIC DNA]</scope>
    <source>
        <strain evidence="2 3">MCA 4186</strain>
    </source>
</reference>
<dbReference type="EMBL" id="KZ819285">
    <property type="protein sequence ID" value="PWO00492.1"/>
    <property type="molecule type" value="Genomic_DNA"/>
</dbReference>
<dbReference type="RefSeq" id="XP_025600770.1">
    <property type="nucleotide sequence ID" value="XM_025744841.1"/>
</dbReference>
<evidence type="ECO:0000313" key="2">
    <source>
        <dbReference type="EMBL" id="PWO00492.1"/>
    </source>
</evidence>
<organism evidence="2 3">
    <name type="scientific">Tilletiopsis washingtonensis</name>
    <dbReference type="NCBI Taxonomy" id="58919"/>
    <lineage>
        <taxon>Eukaryota</taxon>
        <taxon>Fungi</taxon>
        <taxon>Dikarya</taxon>
        <taxon>Basidiomycota</taxon>
        <taxon>Ustilaginomycotina</taxon>
        <taxon>Exobasidiomycetes</taxon>
        <taxon>Entylomatales</taxon>
        <taxon>Entylomatales incertae sedis</taxon>
        <taxon>Tilletiopsis</taxon>
    </lineage>
</organism>
<evidence type="ECO:0000256" key="1">
    <source>
        <dbReference type="SAM" id="MobiDB-lite"/>
    </source>
</evidence>
<feature type="compositionally biased region" description="Basic and acidic residues" evidence="1">
    <location>
        <begin position="88"/>
        <end position="100"/>
    </location>
</feature>
<feature type="region of interest" description="Disordered" evidence="1">
    <location>
        <begin position="88"/>
        <end position="171"/>
    </location>
</feature>
<proteinExistence type="predicted"/>
<accession>A0A316ZG57</accession>
<evidence type="ECO:0000313" key="3">
    <source>
        <dbReference type="Proteomes" id="UP000245946"/>
    </source>
</evidence>
<dbReference type="Proteomes" id="UP000245946">
    <property type="component" value="Unassembled WGS sequence"/>
</dbReference>
<protein>
    <submittedName>
        <fullName evidence="2">Uncharacterized protein</fullName>
    </submittedName>
</protein>
<gene>
    <name evidence="2" type="ORF">FA09DRAFT_354437</name>
</gene>
<sequence length="625" mass="68537">MEEAVELFSSFVSGLTQLRRIGVLVVDTSMAPNEDGAPDASPDVVVDEARYAELTGKIFDADEFVIRHLGGLGPERLEQVRLEAEAGELDVPRHSAEPARDAAAAQPRLKRSSSALSAASTFGERSRSSSSSNRATSTRATSPDAAGGSSGEEDDSEAEQDDPDPWPLDCAISKEQKNPIVRACGLFVELVMSLCCSYKGDFRLDESYADELCYNALEGLILSQRHRSAASLHLHLLSSFDGKVDSAVFCSFVERLEQKRVQDQSALATLKHWLCDLSLLIELRRRNIDLDVELTSKKSSLQNCGVTPQRSEEGDLDICTGPPLTDEEFDAIATDMQESQARAFALARILVQSRTLAVLIPLSLDRLIVQEACSDGGAVAVELARLFAQTREISRTSYHPGESAARFEAQAVPGWRGFVDGAEYLQANFFGPLVDELDTRFPYLSVSWNGHRPWNLDDLAQEFKIPVFEGESDVSDDAEKHISWSSSDFLHDCGGAGANVRANQRFTCDSRPAQPGRTQAPKTSETELRVGSFGVKGKGELDLLQRRLPHSFPLTRLAFFDHIFKRDFCGPLIASLDVAFPRRASWNGQKEFGIDEIAAAVGIDDIAAAVQSMRAERKVLRIFSS</sequence>
<dbReference type="GeneID" id="37272385"/>
<name>A0A316ZG57_9BASI</name>